<proteinExistence type="predicted"/>
<evidence type="ECO:0000313" key="1">
    <source>
        <dbReference type="EMBL" id="MBC8754054.1"/>
    </source>
</evidence>
<sequence length="178" mass="20988">MNIIEKFIKKHNGTYLKDNKESIYTPGGKYTYQTQTGILEIDGSKIYINFSEPSDAARTAEPIKIILCLDKIYDTELHMFPKNRWGNVKDFFFPKKTKFIPKKVRKQFYFGGDVHLHKKLVKNEAFIKDILWEMIYVRTAQKKESQIILTPSYGIYSVEHLEQLIRILKYIAKVIKQC</sequence>
<dbReference type="EMBL" id="JACGWS010000002">
    <property type="protein sequence ID" value="MBC8754054.1"/>
    <property type="molecule type" value="Genomic_DNA"/>
</dbReference>
<protein>
    <submittedName>
        <fullName evidence="1">Uncharacterized protein</fullName>
    </submittedName>
</protein>
<dbReference type="RefSeq" id="WP_187561092.1">
    <property type="nucleotide sequence ID" value="NZ_JACGWS010000002.1"/>
</dbReference>
<keyword evidence="2" id="KW-1185">Reference proteome</keyword>
<dbReference type="Proteomes" id="UP000619238">
    <property type="component" value="Unassembled WGS sequence"/>
</dbReference>
<reference evidence="1 2" key="1">
    <citation type="submission" date="2020-07" db="EMBL/GenBank/DDBJ databases">
        <title>Description of Kordia aestuariivivens sp. nov., isolated from a tidal flat.</title>
        <authorList>
            <person name="Park S."/>
            <person name="Yoon J.-H."/>
        </authorList>
    </citation>
    <scope>NUCLEOTIDE SEQUENCE [LARGE SCALE GENOMIC DNA]</scope>
    <source>
        <strain evidence="1 2">YSTF-M3</strain>
    </source>
</reference>
<gene>
    <name evidence="1" type="ORF">H2O64_05185</name>
</gene>
<evidence type="ECO:0000313" key="2">
    <source>
        <dbReference type="Proteomes" id="UP000619238"/>
    </source>
</evidence>
<name>A0ABR7Q6T9_9FLAO</name>
<organism evidence="1 2">
    <name type="scientific">Kordia aestuariivivens</name>
    <dbReference type="NCBI Taxonomy" id="2759037"/>
    <lineage>
        <taxon>Bacteria</taxon>
        <taxon>Pseudomonadati</taxon>
        <taxon>Bacteroidota</taxon>
        <taxon>Flavobacteriia</taxon>
        <taxon>Flavobacteriales</taxon>
        <taxon>Flavobacteriaceae</taxon>
        <taxon>Kordia</taxon>
    </lineage>
</organism>
<comment type="caution">
    <text evidence="1">The sequence shown here is derived from an EMBL/GenBank/DDBJ whole genome shotgun (WGS) entry which is preliminary data.</text>
</comment>
<accession>A0ABR7Q6T9</accession>